<dbReference type="GO" id="GO:0045893">
    <property type="term" value="P:positive regulation of DNA-templated transcription"/>
    <property type="evidence" value="ECO:0007669"/>
    <property type="project" value="TreeGrafter"/>
</dbReference>
<dbReference type="Pfam" id="PF07575">
    <property type="entry name" value="Nucleopor_Nup85"/>
    <property type="match status" value="1"/>
</dbReference>
<comment type="subunit">
    <text evidence="9">Component of the nuclear pore complex (NPC).</text>
</comment>
<accession>A0AAE0BJ01</accession>
<reference evidence="10 11" key="1">
    <citation type="journal article" date="2015" name="Genome Biol. Evol.">
        <title>Comparative Genomics of a Bacterivorous Green Alga Reveals Evolutionary Causalities and Consequences of Phago-Mixotrophic Mode of Nutrition.</title>
        <authorList>
            <person name="Burns J.A."/>
            <person name="Paasch A."/>
            <person name="Narechania A."/>
            <person name="Kim E."/>
        </authorList>
    </citation>
    <scope>NUCLEOTIDE SEQUENCE [LARGE SCALE GENOMIC DNA]</scope>
    <source>
        <strain evidence="10 11">PLY_AMNH</strain>
    </source>
</reference>
<dbReference type="PANTHER" id="PTHR13373:SF21">
    <property type="entry name" value="NUCLEAR PORE COMPLEX PROTEIN NUP85"/>
    <property type="match status" value="1"/>
</dbReference>
<evidence type="ECO:0000256" key="7">
    <source>
        <dbReference type="ARBA" id="ARBA00023132"/>
    </source>
</evidence>
<name>A0AAE0BJ01_9CHLO</name>
<keyword evidence="6 9" id="KW-0811">Translocation</keyword>
<keyword evidence="8 9" id="KW-0539">Nucleus</keyword>
<comment type="caution">
    <text evidence="10">The sequence shown here is derived from an EMBL/GenBank/DDBJ whole genome shotgun (WGS) entry which is preliminary data.</text>
</comment>
<keyword evidence="11" id="KW-1185">Reference proteome</keyword>
<keyword evidence="9" id="KW-0472">Membrane</keyword>
<comment type="similarity">
    <text evidence="2 9">Belongs to the nucleoporin Nup85 family.</text>
</comment>
<protein>
    <recommendedName>
        <fullName evidence="9">Nuclear pore complex protein Nup85</fullName>
    </recommendedName>
</protein>
<comment type="subcellular location">
    <subcellularLocation>
        <location evidence="1 9">Nucleus</location>
        <location evidence="1 9">Nuclear pore complex</location>
    </subcellularLocation>
</comment>
<keyword evidence="3 9" id="KW-0813">Transport</keyword>
<dbReference type="GO" id="GO:0006406">
    <property type="term" value="P:mRNA export from nucleus"/>
    <property type="evidence" value="ECO:0007669"/>
    <property type="project" value="TreeGrafter"/>
</dbReference>
<dbReference type="GO" id="GO:0006606">
    <property type="term" value="P:protein import into nucleus"/>
    <property type="evidence" value="ECO:0007669"/>
    <property type="project" value="TreeGrafter"/>
</dbReference>
<organism evidence="10 11">
    <name type="scientific">Cymbomonas tetramitiformis</name>
    <dbReference type="NCBI Taxonomy" id="36881"/>
    <lineage>
        <taxon>Eukaryota</taxon>
        <taxon>Viridiplantae</taxon>
        <taxon>Chlorophyta</taxon>
        <taxon>Pyramimonadophyceae</taxon>
        <taxon>Pyramimonadales</taxon>
        <taxon>Pyramimonadaceae</taxon>
        <taxon>Cymbomonas</taxon>
    </lineage>
</organism>
<dbReference type="GO" id="GO:0031080">
    <property type="term" value="C:nuclear pore outer ring"/>
    <property type="evidence" value="ECO:0007669"/>
    <property type="project" value="TreeGrafter"/>
</dbReference>
<gene>
    <name evidence="10" type="ORF">CYMTET_53296</name>
</gene>
<evidence type="ECO:0000256" key="9">
    <source>
        <dbReference type="RuleBase" id="RU365073"/>
    </source>
</evidence>
<proteinExistence type="inferred from homology"/>
<evidence type="ECO:0000256" key="2">
    <source>
        <dbReference type="ARBA" id="ARBA00005573"/>
    </source>
</evidence>
<evidence type="ECO:0000313" key="10">
    <source>
        <dbReference type="EMBL" id="KAK3236569.1"/>
    </source>
</evidence>
<evidence type="ECO:0000256" key="4">
    <source>
        <dbReference type="ARBA" id="ARBA00022816"/>
    </source>
</evidence>
<dbReference type="InterPro" id="IPR011502">
    <property type="entry name" value="Nucleoporin_Nup85"/>
</dbReference>
<feature type="non-terminal residue" evidence="10">
    <location>
        <position position="331"/>
    </location>
</feature>
<evidence type="ECO:0000256" key="6">
    <source>
        <dbReference type="ARBA" id="ARBA00023010"/>
    </source>
</evidence>
<comment type="function">
    <text evidence="9">Functions as a component of the nuclear pore complex (NPC).</text>
</comment>
<evidence type="ECO:0000313" key="11">
    <source>
        <dbReference type="Proteomes" id="UP001190700"/>
    </source>
</evidence>
<keyword evidence="7 9" id="KW-0906">Nuclear pore complex</keyword>
<evidence type="ECO:0000256" key="1">
    <source>
        <dbReference type="ARBA" id="ARBA00004567"/>
    </source>
</evidence>
<keyword evidence="5 9" id="KW-0653">Protein transport</keyword>
<dbReference type="EMBL" id="LGRX02034970">
    <property type="protein sequence ID" value="KAK3236569.1"/>
    <property type="molecule type" value="Genomic_DNA"/>
</dbReference>
<sequence length="331" mass="37279">MVDSPPTLARVPCLRGNRLQITWGSGNELKLCEIGGSGQNAAVHNIQWGCQNAAERQVACDSQNVYAELQMKRRSTLDGDARASPDWWESALTYSRSISRILSESCDSAQGTSTLQGGYMALQRAIWELLEIFFVNKGDLDGVVTEEMVQWLQRHSAILTGEPTSTRATFEDFQRMLEGESRPARVEDTPGYWPLICRLAAIGWTREVLELLGKHSVFMMYQHVLPNMQPLDPSLQPQREVMEWGKGGWGLDQPQREVMEASLGDYASDTAYTSVTEYNHYREGWRHQCQEILSDASLWEHCPVPPASLWEHCPVPLMGAGFRRRSEGVGM</sequence>
<dbReference type="Proteomes" id="UP001190700">
    <property type="component" value="Unassembled WGS sequence"/>
</dbReference>
<evidence type="ECO:0000256" key="5">
    <source>
        <dbReference type="ARBA" id="ARBA00022927"/>
    </source>
</evidence>
<dbReference type="PANTHER" id="PTHR13373">
    <property type="entry name" value="FROUNT PROTEIN-RELATED"/>
    <property type="match status" value="1"/>
</dbReference>
<evidence type="ECO:0000256" key="8">
    <source>
        <dbReference type="ARBA" id="ARBA00023242"/>
    </source>
</evidence>
<evidence type="ECO:0000256" key="3">
    <source>
        <dbReference type="ARBA" id="ARBA00022448"/>
    </source>
</evidence>
<keyword evidence="4 9" id="KW-0509">mRNA transport</keyword>
<dbReference type="GO" id="GO:0031965">
    <property type="term" value="C:nuclear membrane"/>
    <property type="evidence" value="ECO:0007669"/>
    <property type="project" value="UniProtKB-UniRule"/>
</dbReference>
<dbReference type="AlphaFoldDB" id="A0AAE0BJ01"/>
<dbReference type="GO" id="GO:0017056">
    <property type="term" value="F:structural constituent of nuclear pore"/>
    <property type="evidence" value="ECO:0007669"/>
    <property type="project" value="TreeGrafter"/>
</dbReference>